<dbReference type="Gene3D" id="1.10.1200.10">
    <property type="entry name" value="ACP-like"/>
    <property type="match status" value="1"/>
</dbReference>
<comment type="caution">
    <text evidence="2">The sequence shown here is derived from an EMBL/GenBank/DDBJ whole genome shotgun (WGS) entry which is preliminary data.</text>
</comment>
<evidence type="ECO:0000313" key="3">
    <source>
        <dbReference type="Proteomes" id="UP001597018"/>
    </source>
</evidence>
<dbReference type="InterPro" id="IPR009081">
    <property type="entry name" value="PP-bd_ACP"/>
</dbReference>
<dbReference type="EMBL" id="JBHTIW010000007">
    <property type="protein sequence ID" value="MFD0920562.1"/>
    <property type="molecule type" value="Genomic_DNA"/>
</dbReference>
<organism evidence="2 3">
    <name type="scientific">Saccharopolyspora rosea</name>
    <dbReference type="NCBI Taxonomy" id="524884"/>
    <lineage>
        <taxon>Bacteria</taxon>
        <taxon>Bacillati</taxon>
        <taxon>Actinomycetota</taxon>
        <taxon>Actinomycetes</taxon>
        <taxon>Pseudonocardiales</taxon>
        <taxon>Pseudonocardiaceae</taxon>
        <taxon>Saccharopolyspora</taxon>
    </lineage>
</organism>
<dbReference type="PROSITE" id="PS50075">
    <property type="entry name" value="CARRIER"/>
    <property type="match status" value="1"/>
</dbReference>
<protein>
    <submittedName>
        <fullName evidence="2">Acyl carrier protein</fullName>
    </submittedName>
</protein>
<dbReference type="InterPro" id="IPR036736">
    <property type="entry name" value="ACP-like_sf"/>
</dbReference>
<name>A0ABW3FW54_9PSEU</name>
<dbReference type="RefSeq" id="WP_263248177.1">
    <property type="nucleotide sequence ID" value="NZ_BAABLT010000005.1"/>
</dbReference>
<gene>
    <name evidence="2" type="ORF">ACFQ16_12485</name>
</gene>
<sequence length="78" mass="8637">MFHALSEILAHKINLPAERIEPEATQEDIDLDSLAIVELSVALEEDFGVRISEEELRDAPTIGDIARLVEQRRAAANA</sequence>
<feature type="domain" description="Carrier" evidence="1">
    <location>
        <begin position="1"/>
        <end position="73"/>
    </location>
</feature>
<reference evidence="3" key="1">
    <citation type="journal article" date="2019" name="Int. J. Syst. Evol. Microbiol.">
        <title>The Global Catalogue of Microorganisms (GCM) 10K type strain sequencing project: providing services to taxonomists for standard genome sequencing and annotation.</title>
        <authorList>
            <consortium name="The Broad Institute Genomics Platform"/>
            <consortium name="The Broad Institute Genome Sequencing Center for Infectious Disease"/>
            <person name="Wu L."/>
            <person name="Ma J."/>
        </authorList>
    </citation>
    <scope>NUCLEOTIDE SEQUENCE [LARGE SCALE GENOMIC DNA]</scope>
    <source>
        <strain evidence="3">CCUG 56401</strain>
    </source>
</reference>
<evidence type="ECO:0000313" key="2">
    <source>
        <dbReference type="EMBL" id="MFD0920562.1"/>
    </source>
</evidence>
<dbReference type="SUPFAM" id="SSF47336">
    <property type="entry name" value="ACP-like"/>
    <property type="match status" value="1"/>
</dbReference>
<keyword evidence="3" id="KW-1185">Reference proteome</keyword>
<proteinExistence type="predicted"/>
<accession>A0ABW3FW54</accession>
<dbReference type="Proteomes" id="UP001597018">
    <property type="component" value="Unassembled WGS sequence"/>
</dbReference>
<dbReference type="Pfam" id="PF00550">
    <property type="entry name" value="PP-binding"/>
    <property type="match status" value="1"/>
</dbReference>
<evidence type="ECO:0000259" key="1">
    <source>
        <dbReference type="PROSITE" id="PS50075"/>
    </source>
</evidence>